<dbReference type="PROSITE" id="PS51257">
    <property type="entry name" value="PROKAR_LIPOPROTEIN"/>
    <property type="match status" value="1"/>
</dbReference>
<dbReference type="Pfam" id="PF01547">
    <property type="entry name" value="SBP_bac_1"/>
    <property type="match status" value="1"/>
</dbReference>
<proteinExistence type="predicted"/>
<protein>
    <submittedName>
        <fullName evidence="2">Xylobiose transport system substrate-binding protein</fullName>
    </submittedName>
</protein>
<evidence type="ECO:0000313" key="2">
    <source>
        <dbReference type="EMBL" id="SFS63671.1"/>
    </source>
</evidence>
<dbReference type="PANTHER" id="PTHR43649">
    <property type="entry name" value="ARABINOSE-BINDING PROTEIN-RELATED"/>
    <property type="match status" value="1"/>
</dbReference>
<sequence length="431" mass="46849">MRIRTLRLLAATAACAVATTTLAACGSGGPSRGGGDTLSVWVYQDGSTVIQEEFVEKFNETSDIKIDLVQIPGDNYTDRMRTAMGSPNAPDVFFNWGGGSIADFVEQDMLVDLTPILDEEPELKDAFIPTILDAGAVDGRYYGIPMRGVQPVILFYNKTAFAEAGVEPPATWDDMLHVIDVFLDRDTVPAVVAGADPWTELMWLEYLLDRRGGAEIFDRIRNGDASAWSDPAVRWMADTVKELVDAGTFGNNFRSVNYTADGASTFFAQGGGVMHLMGSWEYANQLSQQPEFAAEDLGWAAFPTVPDGTGDPGALVGNPTNYWSINSEVEGERLDAALDFLRMHAEPEYAQALIDNGDIPTTANAESLLDSHASPEFARFQYDMVAEAPSFTLSWDQALPPGKAPALHDNIEKLFGGQMSPEDFVAAMQDL</sequence>
<keyword evidence="3" id="KW-1185">Reference proteome</keyword>
<keyword evidence="1" id="KW-0732">Signal</keyword>
<evidence type="ECO:0000313" key="3">
    <source>
        <dbReference type="Proteomes" id="UP000198873"/>
    </source>
</evidence>
<dbReference type="PANTHER" id="PTHR43649:SF14">
    <property type="entry name" value="BLR3389 PROTEIN"/>
    <property type="match status" value="1"/>
</dbReference>
<evidence type="ECO:0000256" key="1">
    <source>
        <dbReference type="SAM" id="SignalP"/>
    </source>
</evidence>
<dbReference type="Gene3D" id="3.40.190.10">
    <property type="entry name" value="Periplasmic binding protein-like II"/>
    <property type="match status" value="2"/>
</dbReference>
<name>A0A1I6RG10_9ACTN</name>
<dbReference type="RefSeq" id="WP_093842621.1">
    <property type="nucleotide sequence ID" value="NZ_CP054938.1"/>
</dbReference>
<dbReference type="AlphaFoldDB" id="A0A1I6RG10"/>
<dbReference type="STRING" id="1176198.SAMN05444716_10355"/>
<dbReference type="InterPro" id="IPR050490">
    <property type="entry name" value="Bact_solute-bd_prot1"/>
</dbReference>
<dbReference type="EMBL" id="FPAB01000003">
    <property type="protein sequence ID" value="SFS63671.1"/>
    <property type="molecule type" value="Genomic_DNA"/>
</dbReference>
<reference evidence="3" key="1">
    <citation type="submission" date="2016-10" db="EMBL/GenBank/DDBJ databases">
        <authorList>
            <person name="Varghese N."/>
            <person name="Submissions S."/>
        </authorList>
    </citation>
    <scope>NUCLEOTIDE SEQUENCE [LARGE SCALE GENOMIC DNA]</scope>
    <source>
        <strain evidence="3">CGMCC 4.7047</strain>
    </source>
</reference>
<gene>
    <name evidence="2" type="ORF">SAMN05444716_10355</name>
</gene>
<feature type="signal peptide" evidence="1">
    <location>
        <begin position="1"/>
        <end position="23"/>
    </location>
</feature>
<dbReference type="Proteomes" id="UP000198873">
    <property type="component" value="Unassembled WGS sequence"/>
</dbReference>
<feature type="chain" id="PRO_5044373211" evidence="1">
    <location>
        <begin position="24"/>
        <end position="431"/>
    </location>
</feature>
<dbReference type="SUPFAM" id="SSF53850">
    <property type="entry name" value="Periplasmic binding protein-like II"/>
    <property type="match status" value="1"/>
</dbReference>
<accession>A0A1I6RG10</accession>
<organism evidence="2 3">
    <name type="scientific">Streptomyces harbinensis</name>
    <dbReference type="NCBI Taxonomy" id="1176198"/>
    <lineage>
        <taxon>Bacteria</taxon>
        <taxon>Bacillati</taxon>
        <taxon>Actinomycetota</taxon>
        <taxon>Actinomycetes</taxon>
        <taxon>Kitasatosporales</taxon>
        <taxon>Streptomycetaceae</taxon>
        <taxon>Streptomyces</taxon>
    </lineage>
</organism>
<dbReference type="InterPro" id="IPR006059">
    <property type="entry name" value="SBP"/>
</dbReference>